<dbReference type="SUPFAM" id="SSF56935">
    <property type="entry name" value="Porins"/>
    <property type="match status" value="1"/>
</dbReference>
<evidence type="ECO:0000313" key="4">
    <source>
        <dbReference type="EMBL" id="SBW07478.1"/>
    </source>
</evidence>
<keyword evidence="2" id="KW-0472">Membrane</keyword>
<dbReference type="InterPro" id="IPR036942">
    <property type="entry name" value="Beta-barrel_TonB_sf"/>
</dbReference>
<dbReference type="GO" id="GO:0009279">
    <property type="term" value="C:cell outer membrane"/>
    <property type="evidence" value="ECO:0007669"/>
    <property type="project" value="UniProtKB-SubCell"/>
</dbReference>
<sequence length="142" mass="16087">MTSHELSISGKNDIVNYYFSGSYTDMKSVVRGDQFKRLSVRANFDINITNWLKVGVNAGFTNRDSSGNQASLYFTTYLSPYANLYYDDGVPRPAPIDIGLVINPLSKTLLNDDRDVTQILFSNIYTEVKLPLNGLMRIERIF</sequence>
<name>A0A212K791_9BACT</name>
<evidence type="ECO:0000256" key="2">
    <source>
        <dbReference type="ARBA" id="ARBA00023136"/>
    </source>
</evidence>
<evidence type="ECO:0000256" key="1">
    <source>
        <dbReference type="ARBA" id="ARBA00004442"/>
    </source>
</evidence>
<accession>A0A212K791</accession>
<keyword evidence="3" id="KW-0998">Cell outer membrane</keyword>
<comment type="subcellular location">
    <subcellularLocation>
        <location evidence="1">Cell outer membrane</location>
    </subcellularLocation>
</comment>
<dbReference type="RefSeq" id="WP_296944738.1">
    <property type="nucleotide sequence ID" value="NZ_LT599032.1"/>
</dbReference>
<proteinExistence type="predicted"/>
<reference evidence="4" key="1">
    <citation type="submission" date="2016-04" db="EMBL/GenBank/DDBJ databases">
        <authorList>
            <person name="Evans L.H."/>
            <person name="Alamgir A."/>
            <person name="Owens N."/>
            <person name="Weber N.D."/>
            <person name="Virtaneva K."/>
            <person name="Barbian K."/>
            <person name="Babar A."/>
            <person name="Rosenke K."/>
        </authorList>
    </citation>
    <scope>NUCLEOTIDE SEQUENCE</scope>
    <source>
        <strain evidence="4">86-1</strain>
    </source>
</reference>
<evidence type="ECO:0000256" key="3">
    <source>
        <dbReference type="ARBA" id="ARBA00023237"/>
    </source>
</evidence>
<evidence type="ECO:0008006" key="5">
    <source>
        <dbReference type="Google" id="ProtNLM"/>
    </source>
</evidence>
<protein>
    <recommendedName>
        <fullName evidence="5">TonB-dependent receptor-like beta-barrel domain-containing protein</fullName>
    </recommendedName>
</protein>
<gene>
    <name evidence="4" type="ORF">KL86DYS1_31677</name>
</gene>
<dbReference type="AlphaFoldDB" id="A0A212K791"/>
<dbReference type="EMBL" id="FLUM01000003">
    <property type="protein sequence ID" value="SBW07478.1"/>
    <property type="molecule type" value="Genomic_DNA"/>
</dbReference>
<dbReference type="Gene3D" id="2.40.170.20">
    <property type="entry name" value="TonB-dependent receptor, beta-barrel domain"/>
    <property type="match status" value="1"/>
</dbReference>
<organism evidence="4">
    <name type="scientific">uncultured Dysgonomonas sp</name>
    <dbReference type="NCBI Taxonomy" id="206096"/>
    <lineage>
        <taxon>Bacteria</taxon>
        <taxon>Pseudomonadati</taxon>
        <taxon>Bacteroidota</taxon>
        <taxon>Bacteroidia</taxon>
        <taxon>Bacteroidales</taxon>
        <taxon>Dysgonomonadaceae</taxon>
        <taxon>Dysgonomonas</taxon>
        <taxon>environmental samples</taxon>
    </lineage>
</organism>